<evidence type="ECO:0000313" key="1">
    <source>
        <dbReference type="EMBL" id="KAK2659124.1"/>
    </source>
</evidence>
<evidence type="ECO:0000313" key="2">
    <source>
        <dbReference type="Proteomes" id="UP001280121"/>
    </source>
</evidence>
<accession>A0AAE0CPY0</accession>
<gene>
    <name evidence="1" type="ORF">Ddye_005657</name>
</gene>
<name>A0AAE0CPY0_9ROSI</name>
<comment type="caution">
    <text evidence="1">The sequence shown here is derived from an EMBL/GenBank/DDBJ whole genome shotgun (WGS) entry which is preliminary data.</text>
</comment>
<organism evidence="1 2">
    <name type="scientific">Dipteronia dyeriana</name>
    <dbReference type="NCBI Taxonomy" id="168575"/>
    <lineage>
        <taxon>Eukaryota</taxon>
        <taxon>Viridiplantae</taxon>
        <taxon>Streptophyta</taxon>
        <taxon>Embryophyta</taxon>
        <taxon>Tracheophyta</taxon>
        <taxon>Spermatophyta</taxon>
        <taxon>Magnoliopsida</taxon>
        <taxon>eudicotyledons</taxon>
        <taxon>Gunneridae</taxon>
        <taxon>Pentapetalae</taxon>
        <taxon>rosids</taxon>
        <taxon>malvids</taxon>
        <taxon>Sapindales</taxon>
        <taxon>Sapindaceae</taxon>
        <taxon>Hippocastanoideae</taxon>
        <taxon>Acereae</taxon>
        <taxon>Dipteronia</taxon>
    </lineage>
</organism>
<sequence>MGIVFGLLEGCPSHIDELVFIFYRHASIEVGISKVFPYATHTINCWHFAENIKKRFHRKDVAAIMDKAARAYTEFEYNRHMKELRNLHQNAYDYVIDAGPHKLSRIHFPERRYRMHKQMPKICMTTAYVDSG</sequence>
<dbReference type="Proteomes" id="UP001280121">
    <property type="component" value="Unassembled WGS sequence"/>
</dbReference>
<keyword evidence="2" id="KW-1185">Reference proteome</keyword>
<protein>
    <recommendedName>
        <fullName evidence="3">Transposase</fullName>
    </recommendedName>
</protein>
<evidence type="ECO:0008006" key="3">
    <source>
        <dbReference type="Google" id="ProtNLM"/>
    </source>
</evidence>
<dbReference type="AlphaFoldDB" id="A0AAE0CPY0"/>
<proteinExistence type="predicted"/>
<reference evidence="1" key="1">
    <citation type="journal article" date="2023" name="Plant J.">
        <title>Genome sequences and population genomics provide insights into the demographic history, inbreeding, and mutation load of two 'living fossil' tree species of Dipteronia.</title>
        <authorList>
            <person name="Feng Y."/>
            <person name="Comes H.P."/>
            <person name="Chen J."/>
            <person name="Zhu S."/>
            <person name="Lu R."/>
            <person name="Zhang X."/>
            <person name="Li P."/>
            <person name="Qiu J."/>
            <person name="Olsen K.M."/>
            <person name="Qiu Y."/>
        </authorList>
    </citation>
    <scope>NUCLEOTIDE SEQUENCE</scope>
    <source>
        <strain evidence="1">KIB01</strain>
    </source>
</reference>
<dbReference type="EMBL" id="JANJYI010000002">
    <property type="protein sequence ID" value="KAK2659124.1"/>
    <property type="molecule type" value="Genomic_DNA"/>
</dbReference>